<sequence>MKLQQTFTLERPRDDVWAFFHDVPAVADCLPGAEYLGTNEDGTHKGKMSVKVGPFQAAFEGAADVTYDDAEHTVAMSGKGVDKRGASRGKMKMECALIDEGGGTKVTIDADVQLSGAIAQFGRTGIIEEIAGTLISDFVSNVEEALPPPATAAGAEAEQGSEAAQARPARSASRGGARKSKPLSGTRLLWITLRNWGRRLLSTK</sequence>
<feature type="compositionally biased region" description="Low complexity" evidence="1">
    <location>
        <begin position="151"/>
        <end position="175"/>
    </location>
</feature>
<dbReference type="PANTHER" id="PTHR38588">
    <property type="entry name" value="BLL0334 PROTEIN"/>
    <property type="match status" value="1"/>
</dbReference>
<dbReference type="EMBL" id="FWFZ01000023">
    <property type="protein sequence ID" value="SLN70778.1"/>
    <property type="molecule type" value="Genomic_DNA"/>
</dbReference>
<evidence type="ECO:0000313" key="2">
    <source>
        <dbReference type="EMBL" id="SLN70778.1"/>
    </source>
</evidence>
<reference evidence="2 3" key="1">
    <citation type="submission" date="2017-03" db="EMBL/GenBank/DDBJ databases">
        <authorList>
            <person name="Afonso C.L."/>
            <person name="Miller P.J."/>
            <person name="Scott M.A."/>
            <person name="Spackman E."/>
            <person name="Goraichik I."/>
            <person name="Dimitrov K.M."/>
            <person name="Suarez D.L."/>
            <person name="Swayne D.E."/>
        </authorList>
    </citation>
    <scope>NUCLEOTIDE SEQUENCE [LARGE SCALE GENOMIC DNA]</scope>
    <source>
        <strain evidence="2 3">CECT 7023</strain>
    </source>
</reference>
<dbReference type="CDD" id="cd07823">
    <property type="entry name" value="SRPBCC_5"/>
    <property type="match status" value="1"/>
</dbReference>
<organism evidence="2 3">
    <name type="scientific">Roseisalinus antarcticus</name>
    <dbReference type="NCBI Taxonomy" id="254357"/>
    <lineage>
        <taxon>Bacteria</taxon>
        <taxon>Pseudomonadati</taxon>
        <taxon>Pseudomonadota</taxon>
        <taxon>Alphaproteobacteria</taxon>
        <taxon>Rhodobacterales</taxon>
        <taxon>Roseobacteraceae</taxon>
        <taxon>Roseisalinus</taxon>
    </lineage>
</organism>
<evidence type="ECO:0000313" key="3">
    <source>
        <dbReference type="Proteomes" id="UP000193900"/>
    </source>
</evidence>
<proteinExistence type="predicted"/>
<dbReference type="SUPFAM" id="SSF55961">
    <property type="entry name" value="Bet v1-like"/>
    <property type="match status" value="1"/>
</dbReference>
<evidence type="ECO:0000256" key="1">
    <source>
        <dbReference type="SAM" id="MobiDB-lite"/>
    </source>
</evidence>
<dbReference type="AlphaFoldDB" id="A0A1Y5TSC2"/>
<dbReference type="OrthoDB" id="9787428at2"/>
<dbReference type="Proteomes" id="UP000193900">
    <property type="component" value="Unassembled WGS sequence"/>
</dbReference>
<dbReference type="InterPro" id="IPR010419">
    <property type="entry name" value="CO_DH_gsu"/>
</dbReference>
<accession>A0A1Y5TSC2</accession>
<keyword evidence="3" id="KW-1185">Reference proteome</keyword>
<name>A0A1Y5TSC2_9RHOB</name>
<feature type="region of interest" description="Disordered" evidence="1">
    <location>
        <begin position="149"/>
        <end position="181"/>
    </location>
</feature>
<dbReference type="Pfam" id="PF06240">
    <property type="entry name" value="COXG"/>
    <property type="match status" value="1"/>
</dbReference>
<dbReference type="Gene3D" id="3.30.530.20">
    <property type="match status" value="1"/>
</dbReference>
<dbReference type="PANTHER" id="PTHR38588:SF1">
    <property type="entry name" value="BLL0334 PROTEIN"/>
    <property type="match status" value="1"/>
</dbReference>
<protein>
    <submittedName>
        <fullName evidence="2">Carbon monoxide dehydrogenase subunit G (CoxG)</fullName>
    </submittedName>
</protein>
<gene>
    <name evidence="2" type="ORF">ROA7023_03468</name>
</gene>
<dbReference type="RefSeq" id="WP_085880248.1">
    <property type="nucleotide sequence ID" value="NZ_FWFZ01000023.1"/>
</dbReference>
<dbReference type="InterPro" id="IPR023393">
    <property type="entry name" value="START-like_dom_sf"/>
</dbReference>